<accession>A0A7T0DY35</accession>
<name>A0A7T0DY35_9ENTR</name>
<gene>
    <name evidence="2" type="ORF">IDM36_05615</name>
</gene>
<feature type="signal peptide" evidence="1">
    <location>
        <begin position="1"/>
        <end position="22"/>
    </location>
</feature>
<dbReference type="EMBL" id="CP061801">
    <property type="protein sequence ID" value="QPK01611.1"/>
    <property type="molecule type" value="Genomic_DNA"/>
</dbReference>
<keyword evidence="1" id="KW-0732">Signal</keyword>
<evidence type="ECO:0000256" key="1">
    <source>
        <dbReference type="SAM" id="SignalP"/>
    </source>
</evidence>
<sequence>MTKSNIIKITLIAAFFSPLAHAQWLTDTEDDLFSGGKKAMMIGSLTSSSSAIIFDCSKGKLSVAYVEEDKSSDDSSNIPVDLIIKIDGNSATKLDANLSRRNAQAIQAKSDDSENISPLLKQLQSAKSKVLIGLQTKDGGNQSSFSGNVSGSTAAVDSFVKACEITL</sequence>
<reference evidence="2" key="1">
    <citation type="submission" date="2020-09" db="EMBL/GenBank/DDBJ databases">
        <title>First Report of a novel Colistin-Resistant species of Enterobacter cloacae complex Producing MCR-5 isolated from hospital sewage water.</title>
        <authorList>
            <person name="Zhou K."/>
        </authorList>
    </citation>
    <scope>NUCLEOTIDE SEQUENCE [LARGE SCALE GENOMIC DNA]</scope>
    <source>
        <strain evidence="2">HSW1412</strain>
    </source>
</reference>
<protein>
    <submittedName>
        <fullName evidence="2">Uncharacterized protein</fullName>
    </submittedName>
</protein>
<feature type="chain" id="PRO_5032895801" evidence="1">
    <location>
        <begin position="23"/>
        <end position="167"/>
    </location>
</feature>
<evidence type="ECO:0000313" key="2">
    <source>
        <dbReference type="EMBL" id="QPK01611.1"/>
    </source>
</evidence>
<proteinExistence type="predicted"/>
<dbReference type="AlphaFoldDB" id="A0A7T0DY35"/>
<organism evidence="2">
    <name type="scientific">Enterobacter mori</name>
    <dbReference type="NCBI Taxonomy" id="539813"/>
    <lineage>
        <taxon>Bacteria</taxon>
        <taxon>Pseudomonadati</taxon>
        <taxon>Pseudomonadota</taxon>
        <taxon>Gammaproteobacteria</taxon>
        <taxon>Enterobacterales</taxon>
        <taxon>Enterobacteriaceae</taxon>
        <taxon>Enterobacter</taxon>
    </lineage>
</organism>